<dbReference type="InterPro" id="IPR036388">
    <property type="entry name" value="WH-like_DNA-bd_sf"/>
</dbReference>
<dbReference type="Pfam" id="PF01590">
    <property type="entry name" value="GAF"/>
    <property type="match status" value="1"/>
</dbReference>
<dbReference type="InterPro" id="IPR000792">
    <property type="entry name" value="Tscrpt_reg_LuxR_C"/>
</dbReference>
<organism evidence="6 7">
    <name type="scientific">Mastigocoleus testarum BC008</name>
    <dbReference type="NCBI Taxonomy" id="371196"/>
    <lineage>
        <taxon>Bacteria</taxon>
        <taxon>Bacillati</taxon>
        <taxon>Cyanobacteriota</taxon>
        <taxon>Cyanophyceae</taxon>
        <taxon>Nostocales</taxon>
        <taxon>Hapalosiphonaceae</taxon>
        <taxon>Mastigocoleus</taxon>
    </lineage>
</organism>
<dbReference type="OrthoDB" id="423894at2"/>
<accession>A0A0V7ZUX1</accession>
<evidence type="ECO:0000313" key="7">
    <source>
        <dbReference type="Proteomes" id="UP000053372"/>
    </source>
</evidence>
<dbReference type="InterPro" id="IPR016032">
    <property type="entry name" value="Sig_transdc_resp-reg_C-effctor"/>
</dbReference>
<sequence>MANCLHSLFQEIAEATNEQELRLAVINTVGKHFDVQSWGLYLLDDDCQEDNSQEGDFQKDNCQEDNSRKNIEFETIPDVCLKGNPVGQYVFERHAPAHEELVLSPGDWQKFCRRNDHAHVMSGPIITDGRVVGTLNLTRSDDAKAFDIHDLADLSALCLHLSAKLATIRAGSANSESTNSESTNSDSKISDSKISESRKSKLVLTNSLTPREQQIAELVAKGLTNAEIGKQLWITQNSVKQALKRMFRKLGVSARTEMVAKVFSEVS</sequence>
<protein>
    <submittedName>
        <fullName evidence="6">Transcriptional regulator</fullName>
    </submittedName>
</protein>
<keyword evidence="7" id="KW-1185">Reference proteome</keyword>
<dbReference type="RefSeq" id="WP_027846411.1">
    <property type="nucleotide sequence ID" value="NZ_LMTZ01000071.1"/>
</dbReference>
<dbReference type="GO" id="GO:0003677">
    <property type="term" value="F:DNA binding"/>
    <property type="evidence" value="ECO:0007669"/>
    <property type="project" value="UniProtKB-KW"/>
</dbReference>
<evidence type="ECO:0000256" key="2">
    <source>
        <dbReference type="ARBA" id="ARBA00023125"/>
    </source>
</evidence>
<dbReference type="PRINTS" id="PR00038">
    <property type="entry name" value="HTHLUXR"/>
</dbReference>
<feature type="region of interest" description="Disordered" evidence="4">
    <location>
        <begin position="170"/>
        <end position="193"/>
    </location>
</feature>
<comment type="caution">
    <text evidence="6">The sequence shown here is derived from an EMBL/GenBank/DDBJ whole genome shotgun (WGS) entry which is preliminary data.</text>
</comment>
<dbReference type="InterPro" id="IPR029016">
    <property type="entry name" value="GAF-like_dom_sf"/>
</dbReference>
<evidence type="ECO:0000313" key="6">
    <source>
        <dbReference type="EMBL" id="KST68270.1"/>
    </source>
</evidence>
<dbReference type="PANTHER" id="PTHR44688">
    <property type="entry name" value="DNA-BINDING TRANSCRIPTIONAL ACTIVATOR DEVR_DOSR"/>
    <property type="match status" value="1"/>
</dbReference>
<dbReference type="AlphaFoldDB" id="A0A0V7ZUX1"/>
<keyword evidence="3" id="KW-0804">Transcription</keyword>
<proteinExistence type="predicted"/>
<dbReference type="Gene3D" id="1.10.10.10">
    <property type="entry name" value="Winged helix-like DNA-binding domain superfamily/Winged helix DNA-binding domain"/>
    <property type="match status" value="1"/>
</dbReference>
<evidence type="ECO:0000256" key="1">
    <source>
        <dbReference type="ARBA" id="ARBA00023015"/>
    </source>
</evidence>
<feature type="compositionally biased region" description="Low complexity" evidence="4">
    <location>
        <begin position="172"/>
        <end position="187"/>
    </location>
</feature>
<dbReference type="PANTHER" id="PTHR44688:SF16">
    <property type="entry name" value="DNA-BINDING TRANSCRIPTIONAL ACTIVATOR DEVR_DOSR"/>
    <property type="match status" value="1"/>
</dbReference>
<name>A0A0V7ZUX1_9CYAN</name>
<dbReference type="SMART" id="SM00065">
    <property type="entry name" value="GAF"/>
    <property type="match status" value="1"/>
</dbReference>
<dbReference type="SUPFAM" id="SSF55781">
    <property type="entry name" value="GAF domain-like"/>
    <property type="match status" value="1"/>
</dbReference>
<evidence type="ECO:0000256" key="3">
    <source>
        <dbReference type="ARBA" id="ARBA00023163"/>
    </source>
</evidence>
<dbReference type="GO" id="GO:0006355">
    <property type="term" value="P:regulation of DNA-templated transcription"/>
    <property type="evidence" value="ECO:0007669"/>
    <property type="project" value="InterPro"/>
</dbReference>
<dbReference type="PROSITE" id="PS50043">
    <property type="entry name" value="HTH_LUXR_2"/>
    <property type="match status" value="1"/>
</dbReference>
<dbReference type="Pfam" id="PF00196">
    <property type="entry name" value="GerE"/>
    <property type="match status" value="1"/>
</dbReference>
<feature type="domain" description="HTH luxR-type" evidence="5">
    <location>
        <begin position="201"/>
        <end position="266"/>
    </location>
</feature>
<dbReference type="EMBL" id="LMTZ01000071">
    <property type="protein sequence ID" value="KST68270.1"/>
    <property type="molecule type" value="Genomic_DNA"/>
</dbReference>
<keyword evidence="1" id="KW-0805">Transcription regulation</keyword>
<dbReference type="SUPFAM" id="SSF46894">
    <property type="entry name" value="C-terminal effector domain of the bipartite response regulators"/>
    <property type="match status" value="1"/>
</dbReference>
<dbReference type="Gene3D" id="3.30.450.40">
    <property type="match status" value="1"/>
</dbReference>
<dbReference type="Proteomes" id="UP000053372">
    <property type="component" value="Unassembled WGS sequence"/>
</dbReference>
<dbReference type="InterPro" id="IPR003018">
    <property type="entry name" value="GAF"/>
</dbReference>
<dbReference type="PROSITE" id="PS00622">
    <property type="entry name" value="HTH_LUXR_1"/>
    <property type="match status" value="1"/>
</dbReference>
<reference evidence="6 7" key="1">
    <citation type="journal article" date="2015" name="Genome Announc.">
        <title>Draft Genome of the Euendolithic (true boring) Cyanobacterium Mastigocoleus testarum strain BC008.</title>
        <authorList>
            <person name="Guida B.S."/>
            <person name="Garcia-Pichel F."/>
        </authorList>
    </citation>
    <scope>NUCLEOTIDE SEQUENCE [LARGE SCALE GENOMIC DNA]</scope>
    <source>
        <strain evidence="6 7">BC008</strain>
    </source>
</reference>
<evidence type="ECO:0000259" key="5">
    <source>
        <dbReference type="PROSITE" id="PS50043"/>
    </source>
</evidence>
<gene>
    <name evidence="6" type="ORF">BC008_00485</name>
</gene>
<dbReference type="CDD" id="cd06170">
    <property type="entry name" value="LuxR_C_like"/>
    <property type="match status" value="1"/>
</dbReference>
<dbReference type="SMART" id="SM00421">
    <property type="entry name" value="HTH_LUXR"/>
    <property type="match status" value="1"/>
</dbReference>
<keyword evidence="2" id="KW-0238">DNA-binding</keyword>
<evidence type="ECO:0000256" key="4">
    <source>
        <dbReference type="SAM" id="MobiDB-lite"/>
    </source>
</evidence>